<gene>
    <name evidence="2" type="ORF">D7Z54_01350</name>
</gene>
<keyword evidence="1" id="KW-0812">Transmembrane</keyword>
<dbReference type="EMBL" id="RBVX01000001">
    <property type="protein sequence ID" value="RSL35243.1"/>
    <property type="molecule type" value="Genomic_DNA"/>
</dbReference>
<keyword evidence="1" id="KW-0472">Membrane</keyword>
<evidence type="ECO:0000313" key="3">
    <source>
        <dbReference type="Proteomes" id="UP000275076"/>
    </source>
</evidence>
<dbReference type="OrthoDB" id="2429144at2"/>
<protein>
    <submittedName>
        <fullName evidence="2">Uncharacterized protein</fullName>
    </submittedName>
</protein>
<sequence length="119" mass="13654">MDEAKWSMQEVKLLKKVQLFQNNFVMLLVFVLFAFFAKNGGSVFFLFGLCCVFFWISTANMLYTLKTGRTIGTKISKRVQAFDRDNMGVETLETKDSDIGSHRYCCKCCFYSVLVCSGF</sequence>
<organism evidence="2 3">
    <name type="scientific">Salibacterium salarium</name>
    <dbReference type="NCBI Taxonomy" id="284579"/>
    <lineage>
        <taxon>Bacteria</taxon>
        <taxon>Bacillati</taxon>
        <taxon>Bacillota</taxon>
        <taxon>Bacilli</taxon>
        <taxon>Bacillales</taxon>
        <taxon>Bacillaceae</taxon>
    </lineage>
</organism>
<dbReference type="Proteomes" id="UP000275076">
    <property type="component" value="Unassembled WGS sequence"/>
</dbReference>
<keyword evidence="3" id="KW-1185">Reference proteome</keyword>
<dbReference type="RefSeq" id="WP_125553679.1">
    <property type="nucleotide sequence ID" value="NZ_RBVX01000001.1"/>
</dbReference>
<keyword evidence="1" id="KW-1133">Transmembrane helix</keyword>
<feature type="transmembrane region" description="Helical" evidence="1">
    <location>
        <begin position="43"/>
        <end position="65"/>
    </location>
</feature>
<dbReference type="AlphaFoldDB" id="A0A3R9PC68"/>
<reference evidence="2 3" key="1">
    <citation type="submission" date="2018-10" db="EMBL/GenBank/DDBJ databases">
        <title>Draft genome sequence of Bacillus salarius IM0101, isolated from a hypersaline soil in Inner Mongolia, China.</title>
        <authorList>
            <person name="Yamprayoonswat W."/>
            <person name="Boonvisut S."/>
            <person name="Jumpathong W."/>
            <person name="Sittihan S."/>
            <person name="Ruangsuj P."/>
            <person name="Wanthongcharoen S."/>
            <person name="Thongpramul N."/>
            <person name="Pimmason S."/>
            <person name="Yu B."/>
            <person name="Yasawong M."/>
        </authorList>
    </citation>
    <scope>NUCLEOTIDE SEQUENCE [LARGE SCALE GENOMIC DNA]</scope>
    <source>
        <strain evidence="2 3">IM0101</strain>
    </source>
</reference>
<evidence type="ECO:0000313" key="2">
    <source>
        <dbReference type="EMBL" id="RSL35243.1"/>
    </source>
</evidence>
<name>A0A3R9PC68_9BACI</name>
<accession>A0A3R9PC68</accession>
<proteinExistence type="predicted"/>
<feature type="transmembrane region" description="Helical" evidence="1">
    <location>
        <begin position="20"/>
        <end position="37"/>
    </location>
</feature>
<comment type="caution">
    <text evidence="2">The sequence shown here is derived from an EMBL/GenBank/DDBJ whole genome shotgun (WGS) entry which is preliminary data.</text>
</comment>
<evidence type="ECO:0000256" key="1">
    <source>
        <dbReference type="SAM" id="Phobius"/>
    </source>
</evidence>